<name>A0A8H9N1W1_VIBVL</name>
<accession>A0A8H9N1W1</accession>
<dbReference type="AlphaFoldDB" id="A0A8H9N1W1"/>
<comment type="caution">
    <text evidence="1">The sequence shown here is derived from an EMBL/GenBank/DDBJ whole genome shotgun (WGS) entry which is preliminary data.</text>
</comment>
<reference evidence="1" key="2">
    <citation type="submission" date="2019-01" db="EMBL/GenBank/DDBJ databases">
        <authorList>
            <consortium name="NCBI Pathogen Detection Project"/>
        </authorList>
    </citation>
    <scope>NUCLEOTIDE SEQUENCE</scope>
    <source>
        <strain evidence="1">BCW_3452</strain>
    </source>
</reference>
<sequence length="117" mass="13412">MKFETLFAVTDHFRVLPLRIVEDHVLPCGMHKVITEINAQNPNEGDVFMHNTYFKLVFITKDWELNQRCLFKDFESAKSFAATAIEEKLDSVKSQLTHLESKQANLSALTLESLLAN</sequence>
<proteinExistence type="predicted"/>
<evidence type="ECO:0000313" key="1">
    <source>
        <dbReference type="EMBL" id="HAS8541290.1"/>
    </source>
</evidence>
<reference evidence="1" key="1">
    <citation type="journal article" date="2018" name="Genome Biol.">
        <title>SKESA: strategic k-mer extension for scrupulous assemblies.</title>
        <authorList>
            <person name="Souvorov A."/>
            <person name="Agarwala R."/>
            <person name="Lipman D.J."/>
        </authorList>
    </citation>
    <scope>NUCLEOTIDE SEQUENCE</scope>
    <source>
        <strain evidence="1">BCW_3452</strain>
    </source>
</reference>
<protein>
    <submittedName>
        <fullName evidence="1">Uncharacterized protein</fullName>
    </submittedName>
</protein>
<gene>
    <name evidence="1" type="ORF">I7730_16020</name>
</gene>
<dbReference type="EMBL" id="DACRBY010000020">
    <property type="protein sequence ID" value="HAS8541290.1"/>
    <property type="molecule type" value="Genomic_DNA"/>
</dbReference>
<dbReference type="Proteomes" id="UP000863257">
    <property type="component" value="Unassembled WGS sequence"/>
</dbReference>
<organism evidence="1">
    <name type="scientific">Vibrio vulnificus</name>
    <dbReference type="NCBI Taxonomy" id="672"/>
    <lineage>
        <taxon>Bacteria</taxon>
        <taxon>Pseudomonadati</taxon>
        <taxon>Pseudomonadota</taxon>
        <taxon>Gammaproteobacteria</taxon>
        <taxon>Vibrionales</taxon>
        <taxon>Vibrionaceae</taxon>
        <taxon>Vibrio</taxon>
    </lineage>
</organism>